<accession>A0A381XG69</accession>
<keyword evidence="1" id="KW-0285">Flavoprotein</keyword>
<dbReference type="Pfam" id="PF00296">
    <property type="entry name" value="Bac_luciferase"/>
    <property type="match status" value="1"/>
</dbReference>
<protein>
    <recommendedName>
        <fullName evidence="4">Luciferase-like domain-containing protein</fullName>
    </recommendedName>
</protein>
<dbReference type="SUPFAM" id="SSF51679">
    <property type="entry name" value="Bacterial luciferase-like"/>
    <property type="match status" value="1"/>
</dbReference>
<evidence type="ECO:0000313" key="5">
    <source>
        <dbReference type="EMBL" id="SVA63746.1"/>
    </source>
</evidence>
<dbReference type="PANTHER" id="PTHR30137">
    <property type="entry name" value="LUCIFERASE-LIKE MONOOXYGENASE"/>
    <property type="match status" value="1"/>
</dbReference>
<proteinExistence type="predicted"/>
<evidence type="ECO:0000256" key="3">
    <source>
        <dbReference type="ARBA" id="ARBA00023033"/>
    </source>
</evidence>
<dbReference type="AlphaFoldDB" id="A0A381XG69"/>
<keyword evidence="3" id="KW-0503">Monooxygenase</keyword>
<evidence type="ECO:0000256" key="1">
    <source>
        <dbReference type="ARBA" id="ARBA00022630"/>
    </source>
</evidence>
<name>A0A381XG69_9ZZZZ</name>
<dbReference type="GO" id="GO:0005829">
    <property type="term" value="C:cytosol"/>
    <property type="evidence" value="ECO:0007669"/>
    <property type="project" value="TreeGrafter"/>
</dbReference>
<dbReference type="GO" id="GO:0004497">
    <property type="term" value="F:monooxygenase activity"/>
    <property type="evidence" value="ECO:0007669"/>
    <property type="project" value="UniProtKB-KW"/>
</dbReference>
<feature type="domain" description="Luciferase-like" evidence="4">
    <location>
        <begin position="1"/>
        <end position="271"/>
    </location>
</feature>
<gene>
    <name evidence="5" type="ORF">METZ01_LOCUS116600</name>
</gene>
<dbReference type="InterPro" id="IPR036661">
    <property type="entry name" value="Luciferase-like_sf"/>
</dbReference>
<dbReference type="InterPro" id="IPR011251">
    <property type="entry name" value="Luciferase-like_dom"/>
</dbReference>
<dbReference type="EMBL" id="UINC01015068">
    <property type="protein sequence ID" value="SVA63746.1"/>
    <property type="molecule type" value="Genomic_DNA"/>
</dbReference>
<evidence type="ECO:0000256" key="2">
    <source>
        <dbReference type="ARBA" id="ARBA00023002"/>
    </source>
</evidence>
<dbReference type="GO" id="GO:0016705">
    <property type="term" value="F:oxidoreductase activity, acting on paired donors, with incorporation or reduction of molecular oxygen"/>
    <property type="evidence" value="ECO:0007669"/>
    <property type="project" value="InterPro"/>
</dbReference>
<reference evidence="5" key="1">
    <citation type="submission" date="2018-05" db="EMBL/GenBank/DDBJ databases">
        <authorList>
            <person name="Lanie J.A."/>
            <person name="Ng W.-L."/>
            <person name="Kazmierczak K.M."/>
            <person name="Andrzejewski T.M."/>
            <person name="Davidsen T.M."/>
            <person name="Wayne K.J."/>
            <person name="Tettelin H."/>
            <person name="Glass J.I."/>
            <person name="Rusch D."/>
            <person name="Podicherti R."/>
            <person name="Tsui H.-C.T."/>
            <person name="Winkler M.E."/>
        </authorList>
    </citation>
    <scope>NUCLEOTIDE SEQUENCE</scope>
</reference>
<organism evidence="5">
    <name type="scientific">marine metagenome</name>
    <dbReference type="NCBI Taxonomy" id="408172"/>
    <lineage>
        <taxon>unclassified sequences</taxon>
        <taxon>metagenomes</taxon>
        <taxon>ecological metagenomes</taxon>
    </lineage>
</organism>
<evidence type="ECO:0000259" key="4">
    <source>
        <dbReference type="Pfam" id="PF00296"/>
    </source>
</evidence>
<sequence>MELGYFTMPLHPPGSNFTQTLDDDLDQIVTLDRLGYREAWIGEHFTAQWENIPAPDLFIAKAIALTKNIILGTGVTCMPNHNPFMLAHRIAQLDHLAHGRFQWGIGSGGFPGDFEVFGFDPQEDSHRRMAREAVELVLKIWEEPKPGRYKSEFWDFTIPEPDDEVGLRFHLTPYQKPHPPIGVAGVSPKSDTLALAGAKGWIPMSINLVPGNTLKGHWEAVEAGAQDTGNEPDRNQWRIAREVFVGETSEEAREEALNGILRRDFDNYFHKLMTKLGMLGLYKKDQNMPDIDVTPEYVMENVRLLVARMKWRRNSDHFMTKWADSAYS</sequence>
<dbReference type="Gene3D" id="3.20.20.30">
    <property type="entry name" value="Luciferase-like domain"/>
    <property type="match status" value="1"/>
</dbReference>
<keyword evidence="2" id="KW-0560">Oxidoreductase</keyword>
<dbReference type="InterPro" id="IPR050766">
    <property type="entry name" value="Bact_Lucif_Oxidored"/>
</dbReference>
<dbReference type="PANTHER" id="PTHR30137:SF16">
    <property type="entry name" value="BLL0895 PROTEIN"/>
    <property type="match status" value="1"/>
</dbReference>